<dbReference type="Gramene" id="evm.model.03.2068">
    <property type="protein sequence ID" value="cds.evm.model.03.2068"/>
    <property type="gene ID" value="evm.TU.03.2068"/>
</dbReference>
<evidence type="ECO:0000313" key="4">
    <source>
        <dbReference type="Proteomes" id="UP000525078"/>
    </source>
</evidence>
<dbReference type="EMBL" id="UZAU01000353">
    <property type="status" value="NOT_ANNOTATED_CDS"/>
    <property type="molecule type" value="Genomic_DNA"/>
</dbReference>
<feature type="region of interest" description="Disordered" evidence="1">
    <location>
        <begin position="58"/>
        <end position="79"/>
    </location>
</feature>
<dbReference type="Proteomes" id="UP000596661">
    <property type="component" value="Chromosome 3"/>
</dbReference>
<dbReference type="EnsemblPlants" id="evm.model.03.2068">
    <property type="protein sequence ID" value="cds.evm.model.03.2068"/>
    <property type="gene ID" value="evm.TU.03.2068"/>
</dbReference>
<organism evidence="2 4">
    <name type="scientific">Cannabis sativa</name>
    <name type="common">Hemp</name>
    <name type="synonym">Marijuana</name>
    <dbReference type="NCBI Taxonomy" id="3483"/>
    <lineage>
        <taxon>Eukaryota</taxon>
        <taxon>Viridiplantae</taxon>
        <taxon>Streptophyta</taxon>
        <taxon>Embryophyta</taxon>
        <taxon>Tracheophyta</taxon>
        <taxon>Spermatophyta</taxon>
        <taxon>Magnoliopsida</taxon>
        <taxon>eudicotyledons</taxon>
        <taxon>Gunneridae</taxon>
        <taxon>Pentapetalae</taxon>
        <taxon>rosids</taxon>
        <taxon>fabids</taxon>
        <taxon>Rosales</taxon>
        <taxon>Cannabaceae</taxon>
        <taxon>Cannabis</taxon>
    </lineage>
</organism>
<reference evidence="2 4" key="2">
    <citation type="journal article" date="2020" name="bioRxiv">
        <title>Sequence and annotation of 42 cannabis genomes reveals extensive copy number variation in cannabinoid synthesis and pathogen resistance genes.</title>
        <authorList>
            <person name="Mckernan K.J."/>
            <person name="Helbert Y."/>
            <person name="Kane L.T."/>
            <person name="Ebling H."/>
            <person name="Zhang L."/>
            <person name="Liu B."/>
            <person name="Eaton Z."/>
            <person name="Mclaughlin S."/>
            <person name="Kingan S."/>
            <person name="Baybayan P."/>
            <person name="Concepcion G."/>
            <person name="Jordan M."/>
            <person name="Riva A."/>
            <person name="Barbazuk W."/>
            <person name="Harkins T."/>
        </authorList>
    </citation>
    <scope>NUCLEOTIDE SEQUENCE [LARGE SCALE GENOMIC DNA]</scope>
    <source>
        <strain evidence="4">cv. Jamaican Lion 4</strain>
        <strain evidence="2">Mother</strain>
        <tissue evidence="2">Leaf</tissue>
    </source>
</reference>
<reference evidence="3" key="3">
    <citation type="submission" date="2021-03" db="UniProtKB">
        <authorList>
            <consortium name="EnsemblPlants"/>
        </authorList>
    </citation>
    <scope>IDENTIFICATION</scope>
</reference>
<dbReference type="Proteomes" id="UP000525078">
    <property type="component" value="Unassembled WGS sequence"/>
</dbReference>
<keyword evidence="5" id="KW-1185">Reference proteome</keyword>
<dbReference type="PANTHER" id="PTHR34780:SF5">
    <property type="entry name" value="OS02G0733900 PROTEIN"/>
    <property type="match status" value="1"/>
</dbReference>
<evidence type="ECO:0000256" key="1">
    <source>
        <dbReference type="SAM" id="MobiDB-lite"/>
    </source>
</evidence>
<evidence type="ECO:0000313" key="3">
    <source>
        <dbReference type="EnsemblPlants" id="cds.evm.model.03.2068"/>
    </source>
</evidence>
<evidence type="ECO:0000313" key="2">
    <source>
        <dbReference type="EMBL" id="KAF4373509.1"/>
    </source>
</evidence>
<dbReference type="OMA" id="MFERRPA"/>
<reference evidence="3 5" key="1">
    <citation type="submission" date="2018-11" db="EMBL/GenBank/DDBJ databases">
        <authorList>
            <person name="Grassa J C."/>
        </authorList>
    </citation>
    <scope>NUCLEOTIDE SEQUENCE [LARGE SCALE GENOMIC DNA]</scope>
</reference>
<accession>A0A7J6FUZ1</accession>
<dbReference type="AlphaFoldDB" id="A0A7J6FUZ1"/>
<name>A0A7J6FUZ1_CANSA</name>
<accession>A0A803P7U4</accession>
<dbReference type="PANTHER" id="PTHR34780">
    <property type="entry name" value="OS08G0427800 PROTEIN"/>
    <property type="match status" value="1"/>
</dbReference>
<protein>
    <submittedName>
        <fullName evidence="2 3">Uncharacterized protein</fullName>
    </submittedName>
</protein>
<proteinExistence type="predicted"/>
<gene>
    <name evidence="2" type="ORF">F8388_025203</name>
</gene>
<evidence type="ECO:0000313" key="5">
    <source>
        <dbReference type="Proteomes" id="UP000596661"/>
    </source>
</evidence>
<sequence length="79" mass="8872">MENNNNNKNSRYVLIDSSPVHNQVKKIKEESEKIVDWLPGKAERRSVVVREIISRQQQISRSPLGGPVSCSSTPISVGR</sequence>
<dbReference type="EMBL" id="JAATIP010000099">
    <property type="protein sequence ID" value="KAF4373509.1"/>
    <property type="molecule type" value="Genomic_DNA"/>
</dbReference>
<feature type="compositionally biased region" description="Polar residues" evidence="1">
    <location>
        <begin position="69"/>
        <end position="79"/>
    </location>
</feature>